<organism evidence="2 3">
    <name type="scientific">Occultella gossypii</name>
    <dbReference type="NCBI Taxonomy" id="2800820"/>
    <lineage>
        <taxon>Bacteria</taxon>
        <taxon>Bacillati</taxon>
        <taxon>Actinomycetota</taxon>
        <taxon>Actinomycetes</taxon>
        <taxon>Micrococcales</taxon>
        <taxon>Ruaniaceae</taxon>
        <taxon>Occultella</taxon>
    </lineage>
</organism>
<evidence type="ECO:0000259" key="1">
    <source>
        <dbReference type="PROSITE" id="PS51186"/>
    </source>
</evidence>
<dbReference type="Pfam" id="PF13302">
    <property type="entry name" value="Acetyltransf_3"/>
    <property type="match status" value="1"/>
</dbReference>
<dbReference type="InterPro" id="IPR000182">
    <property type="entry name" value="GNAT_dom"/>
</dbReference>
<protein>
    <submittedName>
        <fullName evidence="2">GNAT family N-acetyltransferase</fullName>
    </submittedName>
</protein>
<dbReference type="InterPro" id="IPR051531">
    <property type="entry name" value="N-acetyltransferase"/>
</dbReference>
<dbReference type="EMBL" id="JAGSHT010000015">
    <property type="protein sequence ID" value="MBZ2197701.1"/>
    <property type="molecule type" value="Genomic_DNA"/>
</dbReference>
<gene>
    <name evidence="2" type="ORF">KCQ71_16185</name>
</gene>
<comment type="caution">
    <text evidence="2">The sequence shown here is derived from an EMBL/GenBank/DDBJ whole genome shotgun (WGS) entry which is preliminary data.</text>
</comment>
<dbReference type="Gene3D" id="3.40.630.30">
    <property type="match status" value="1"/>
</dbReference>
<keyword evidence="3" id="KW-1185">Reference proteome</keyword>
<dbReference type="RefSeq" id="WP_223407754.1">
    <property type="nucleotide sequence ID" value="NZ_JAGSHT010000015.1"/>
</dbReference>
<evidence type="ECO:0000313" key="3">
    <source>
        <dbReference type="Proteomes" id="UP000826651"/>
    </source>
</evidence>
<dbReference type="SUPFAM" id="SSF55729">
    <property type="entry name" value="Acyl-CoA N-acyltransferases (Nat)"/>
    <property type="match status" value="1"/>
</dbReference>
<dbReference type="Proteomes" id="UP000826651">
    <property type="component" value="Unassembled WGS sequence"/>
</dbReference>
<dbReference type="PANTHER" id="PTHR43792">
    <property type="entry name" value="GNAT FAMILY, PUTATIVE (AFU_ORTHOLOGUE AFUA_3G00765)-RELATED-RELATED"/>
    <property type="match status" value="1"/>
</dbReference>
<evidence type="ECO:0000313" key="2">
    <source>
        <dbReference type="EMBL" id="MBZ2197701.1"/>
    </source>
</evidence>
<accession>A0ABS7SBF6</accession>
<dbReference type="PANTHER" id="PTHR43792:SF1">
    <property type="entry name" value="N-ACETYLTRANSFERASE DOMAIN-CONTAINING PROTEIN"/>
    <property type="match status" value="1"/>
</dbReference>
<proteinExistence type="predicted"/>
<dbReference type="PROSITE" id="PS51186">
    <property type="entry name" value="GNAT"/>
    <property type="match status" value="1"/>
</dbReference>
<sequence length="181" mass="19726">MSTIETGRLTIRPPVEEDRDSFVAMFTDEAFTVFSDGVHDVASANARFDGMLLLADAVPYAKQPVIERATAAIVGYTGVGTAVVDGLDRLEWGWRFVPEARGRGYATEATTALLAVADRFTDGELLCLIDPRNAASRRVADKVGFRWWKRIDWMDDPAEPTDLLIRTVGAGGPPLLTPTLG</sequence>
<name>A0ABS7SBF6_9MICO</name>
<dbReference type="InterPro" id="IPR016181">
    <property type="entry name" value="Acyl_CoA_acyltransferase"/>
</dbReference>
<reference evidence="2 3" key="1">
    <citation type="submission" date="2021-04" db="EMBL/GenBank/DDBJ databases">
        <title>Ruania sp. nov., isolated from sandy soil of mangrove forest.</title>
        <authorList>
            <person name="Ge X."/>
            <person name="Huang R."/>
            <person name="Liu W."/>
        </authorList>
    </citation>
    <scope>NUCLEOTIDE SEQUENCE [LARGE SCALE GENOMIC DNA]</scope>
    <source>
        <strain evidence="2 3">N2-46</strain>
    </source>
</reference>
<feature type="domain" description="N-acetyltransferase" evidence="1">
    <location>
        <begin position="9"/>
        <end position="159"/>
    </location>
</feature>